<keyword evidence="2 5" id="KW-0812">Transmembrane</keyword>
<feature type="transmembrane region" description="Helical" evidence="5">
    <location>
        <begin position="34"/>
        <end position="62"/>
    </location>
</feature>
<feature type="transmembrane region" description="Helical" evidence="5">
    <location>
        <begin position="168"/>
        <end position="187"/>
    </location>
</feature>
<dbReference type="Pfam" id="PF00939">
    <property type="entry name" value="Na_sulph_symp"/>
    <property type="match status" value="1"/>
</dbReference>
<keyword evidence="7" id="KW-1185">Reference proteome</keyword>
<feature type="transmembrane region" description="Helical" evidence="5">
    <location>
        <begin position="318"/>
        <end position="341"/>
    </location>
</feature>
<feature type="transmembrane region" description="Helical" evidence="5">
    <location>
        <begin position="439"/>
        <end position="461"/>
    </location>
</feature>
<name>A0A841KUG0_9FIRM</name>
<feature type="transmembrane region" description="Helical" evidence="5">
    <location>
        <begin position="6"/>
        <end position="22"/>
    </location>
</feature>
<dbReference type="RefSeq" id="WP_184311843.1">
    <property type="nucleotide sequence ID" value="NZ_JACHEN010000022.1"/>
</dbReference>
<feature type="transmembrane region" description="Helical" evidence="5">
    <location>
        <begin position="207"/>
        <end position="229"/>
    </location>
</feature>
<evidence type="ECO:0000313" key="7">
    <source>
        <dbReference type="Proteomes" id="UP000579281"/>
    </source>
</evidence>
<feature type="transmembrane region" description="Helical" evidence="5">
    <location>
        <begin position="74"/>
        <end position="96"/>
    </location>
</feature>
<evidence type="ECO:0000256" key="4">
    <source>
        <dbReference type="ARBA" id="ARBA00023136"/>
    </source>
</evidence>
<evidence type="ECO:0000256" key="2">
    <source>
        <dbReference type="ARBA" id="ARBA00022692"/>
    </source>
</evidence>
<proteinExistence type="predicted"/>
<organism evidence="6 7">
    <name type="scientific">Anaerosolibacter carboniphilus</name>
    <dbReference type="NCBI Taxonomy" id="1417629"/>
    <lineage>
        <taxon>Bacteria</taxon>
        <taxon>Bacillati</taxon>
        <taxon>Bacillota</taxon>
        <taxon>Clostridia</taxon>
        <taxon>Peptostreptococcales</taxon>
        <taxon>Thermotaleaceae</taxon>
        <taxon>Anaerosolibacter</taxon>
    </lineage>
</organism>
<feature type="transmembrane region" description="Helical" evidence="5">
    <location>
        <begin position="353"/>
        <end position="382"/>
    </location>
</feature>
<keyword evidence="4 5" id="KW-0472">Membrane</keyword>
<feature type="transmembrane region" description="Helical" evidence="5">
    <location>
        <begin position="117"/>
        <end position="134"/>
    </location>
</feature>
<comment type="subcellular location">
    <subcellularLocation>
        <location evidence="1">Membrane</location>
        <topology evidence="1">Multi-pass membrane protein</topology>
    </subcellularLocation>
</comment>
<evidence type="ECO:0000313" key="6">
    <source>
        <dbReference type="EMBL" id="MBB6217344.1"/>
    </source>
</evidence>
<keyword evidence="3 5" id="KW-1133">Transmembrane helix</keyword>
<evidence type="ECO:0000256" key="1">
    <source>
        <dbReference type="ARBA" id="ARBA00004141"/>
    </source>
</evidence>
<dbReference type="AlphaFoldDB" id="A0A841KUG0"/>
<dbReference type="GO" id="GO:0022857">
    <property type="term" value="F:transmembrane transporter activity"/>
    <property type="evidence" value="ECO:0007669"/>
    <property type="project" value="InterPro"/>
</dbReference>
<dbReference type="EMBL" id="JACHEN010000022">
    <property type="protein sequence ID" value="MBB6217344.1"/>
    <property type="molecule type" value="Genomic_DNA"/>
</dbReference>
<evidence type="ECO:0000256" key="5">
    <source>
        <dbReference type="SAM" id="Phobius"/>
    </source>
</evidence>
<reference evidence="6 7" key="1">
    <citation type="submission" date="2020-08" db="EMBL/GenBank/DDBJ databases">
        <title>Genomic Encyclopedia of Type Strains, Phase IV (KMG-IV): sequencing the most valuable type-strain genomes for metagenomic binning, comparative biology and taxonomic classification.</title>
        <authorList>
            <person name="Goeker M."/>
        </authorList>
    </citation>
    <scope>NUCLEOTIDE SEQUENCE [LARGE SCALE GENOMIC DNA]</scope>
    <source>
        <strain evidence="6 7">DSM 103526</strain>
    </source>
</reference>
<gene>
    <name evidence="6" type="ORF">HNQ80_003463</name>
</gene>
<feature type="transmembrane region" description="Helical" evidence="5">
    <location>
        <begin position="286"/>
        <end position="306"/>
    </location>
</feature>
<dbReference type="GO" id="GO:0005886">
    <property type="term" value="C:plasma membrane"/>
    <property type="evidence" value="ECO:0007669"/>
    <property type="project" value="TreeGrafter"/>
</dbReference>
<dbReference type="Proteomes" id="UP000579281">
    <property type="component" value="Unassembled WGS sequence"/>
</dbReference>
<accession>A0A841KUG0</accession>
<feature type="transmembrane region" description="Helical" evidence="5">
    <location>
        <begin position="263"/>
        <end position="280"/>
    </location>
</feature>
<dbReference type="InterPro" id="IPR001898">
    <property type="entry name" value="SLC13A/DASS"/>
</dbReference>
<feature type="transmembrane region" description="Helical" evidence="5">
    <location>
        <begin position="394"/>
        <end position="415"/>
    </location>
</feature>
<comment type="caution">
    <text evidence="6">The sequence shown here is derived from an EMBL/GenBank/DDBJ whole genome shotgun (WGS) entry which is preliminary data.</text>
</comment>
<dbReference type="PANTHER" id="PTHR10283">
    <property type="entry name" value="SOLUTE CARRIER FAMILY 13 MEMBER"/>
    <property type="match status" value="1"/>
</dbReference>
<sequence>MDKRILGIILGIFIFISGFFIGEIPGLTGEGKDVLILLAIALVLWLTEAIPLGITSMLLLVLQPILGITNLKNSVAAFSNPVIFFVIANFGVSYAITKSSIAKRMLFFLLKRFGTNTNTILFAFMSATCLISSIMSNVPATALFMGLALGLVDLADQENIRKSIGRTFMIAIPFAGMIGGIMTPAGSSINILTLNLMKEYSNAHISFVEWMLIGIPIAIVLLPMTWFILVKIYKPMNMNPDKINEFIQGYSVENKMEPLDKKVAAIILGMLAFWVLSSWIPALDVTIVAIIGLAIMFLPGIDILNWPEFSKSVSLNTILMIGSVISVSSAVVSTGVGEWLLKNFFDVPQDISIVLLLGILGIFIALLHLPIPIAPAIVMIMLYPLVSVAANMDISIIAFGVPMAFYAGCCMMLPLDPVPLLTYSTGYYTMLDMFKGGSLATLSWIAFTSIWTPVALTMLGIL</sequence>
<evidence type="ECO:0000256" key="3">
    <source>
        <dbReference type="ARBA" id="ARBA00022989"/>
    </source>
</evidence>
<protein>
    <submittedName>
        <fullName evidence="6">Sodium-dependent dicarboxylate transporter 2/3/5</fullName>
    </submittedName>
</protein>